<feature type="compositionally biased region" description="Basic and acidic residues" evidence="7">
    <location>
        <begin position="1"/>
        <end position="12"/>
    </location>
</feature>
<dbReference type="GeneID" id="111594371"/>
<accession>A0A6J1LBJ5</accession>
<dbReference type="GO" id="GO:0046854">
    <property type="term" value="P:phosphatidylinositol phosphate biosynthetic process"/>
    <property type="evidence" value="ECO:0007669"/>
    <property type="project" value="InterPro"/>
</dbReference>
<dbReference type="RefSeq" id="XP_023163404.2">
    <property type="nucleotide sequence ID" value="XM_023307636.2"/>
</dbReference>
<evidence type="ECO:0000256" key="5">
    <source>
        <dbReference type="ARBA" id="ARBA00022801"/>
    </source>
</evidence>
<name>A0A6J1LBJ5_DROHY</name>
<gene>
    <name evidence="9" type="primary">LOC111594371</name>
</gene>
<sequence>MVDETKKEKPDPTPDAPENPQNAATEYGLEEHEATSWDPRVHELKNQRSMNRRTSSPAKVYGTPKAVSTDPSTSKLNQIQQGPTPPKATVDNTQQVSNPQTPATEVVFAEPAKVPDEVSRVELAQETPQKVFVYNPPPAMVEKKIFKEKTLGVTKTTNTDVTFNPSKEYASKTTNTSGFDCVCPPGAAVVPAAEPAPVAEPTPVPSKAGGEMDDIFEFAVYLVRKSGATALSYNKQRTASNQKDNECVQSMQTAIEIEQAMIKEISEKHPTHMIIAAEAVNKLPTKKVTLTNDITWIINAIDGIMNYAHNFPYYCITAAVMVNKETNFGVVFNPPLNALYTARHGEGARLNNEPIRSSGQQEIQQALMLEEYSSGTNDIRSTSAIENAKRLFNKSQGLRSIGSSGMAMAMVASGFADVFYFFGLHVWDMVAGNILITEAGGTVIDPAGGIVDIMSRRVLTAATKPLALLVAAELVQEYPLPRDDETPAAQPKTKDFSAQTEFSDSSDELDSEGSKATAFHSAK</sequence>
<dbReference type="Pfam" id="PF00459">
    <property type="entry name" value="Inositol_P"/>
    <property type="match status" value="1"/>
</dbReference>
<comment type="catalytic activity">
    <reaction evidence="1">
        <text>a myo-inositol phosphate + H2O = myo-inositol + phosphate</text>
        <dbReference type="Rhea" id="RHEA:24056"/>
        <dbReference type="ChEBI" id="CHEBI:15377"/>
        <dbReference type="ChEBI" id="CHEBI:17268"/>
        <dbReference type="ChEBI" id="CHEBI:43474"/>
        <dbReference type="ChEBI" id="CHEBI:84139"/>
        <dbReference type="EC" id="3.1.3.25"/>
    </reaction>
</comment>
<dbReference type="InterPro" id="IPR033942">
    <property type="entry name" value="IMPase"/>
</dbReference>
<comment type="similarity">
    <text evidence="3">Belongs to the inositol monophosphatase superfamily.</text>
</comment>
<dbReference type="Gene3D" id="3.40.190.80">
    <property type="match status" value="1"/>
</dbReference>
<keyword evidence="5" id="KW-0378">Hydrolase</keyword>
<evidence type="ECO:0000256" key="4">
    <source>
        <dbReference type="ARBA" id="ARBA00013106"/>
    </source>
</evidence>
<feature type="region of interest" description="Disordered" evidence="7">
    <location>
        <begin position="480"/>
        <end position="523"/>
    </location>
</feature>
<comment type="cofactor">
    <cofactor evidence="2 6">
        <name>Mg(2+)</name>
        <dbReference type="ChEBI" id="CHEBI:18420"/>
    </cofactor>
</comment>
<evidence type="ECO:0000256" key="3">
    <source>
        <dbReference type="ARBA" id="ARBA00009759"/>
    </source>
</evidence>
<feature type="compositionally biased region" description="Polar residues" evidence="7">
    <location>
        <begin position="47"/>
        <end position="57"/>
    </location>
</feature>
<dbReference type="PRINTS" id="PR00378">
    <property type="entry name" value="LIIMPHPHTASE"/>
</dbReference>
<dbReference type="OrthoDB" id="10254945at2759"/>
<dbReference type="CDD" id="cd01639">
    <property type="entry name" value="IMPase"/>
    <property type="match status" value="1"/>
</dbReference>
<dbReference type="PRINTS" id="PR00377">
    <property type="entry name" value="IMPHPHTASES"/>
</dbReference>
<feature type="compositionally biased region" description="Basic and acidic residues" evidence="7">
    <location>
        <begin position="29"/>
        <end position="46"/>
    </location>
</feature>
<keyword evidence="6" id="KW-0460">Magnesium</keyword>
<keyword evidence="8" id="KW-1185">Reference proteome</keyword>
<feature type="binding site" evidence="6">
    <location>
        <position position="428"/>
    </location>
    <ligand>
        <name>Mg(2+)</name>
        <dbReference type="ChEBI" id="CHEBI:18420"/>
        <label>1</label>
        <note>catalytic</note>
    </ligand>
</feature>
<feature type="compositionally biased region" description="Polar residues" evidence="7">
    <location>
        <begin position="90"/>
        <end position="101"/>
    </location>
</feature>
<dbReference type="GO" id="GO:0008934">
    <property type="term" value="F:inositol monophosphate 1-phosphatase activity"/>
    <property type="evidence" value="ECO:0007669"/>
    <property type="project" value="InterPro"/>
</dbReference>
<dbReference type="InterPro" id="IPR020552">
    <property type="entry name" value="Inositol_monoPase_Li-sen"/>
</dbReference>
<keyword evidence="6" id="KW-0479">Metal-binding</keyword>
<dbReference type="PANTHER" id="PTHR20854">
    <property type="entry name" value="INOSITOL MONOPHOSPHATASE"/>
    <property type="match status" value="1"/>
</dbReference>
<dbReference type="Proteomes" id="UP000504633">
    <property type="component" value="Unplaced"/>
</dbReference>
<evidence type="ECO:0000256" key="2">
    <source>
        <dbReference type="ARBA" id="ARBA00001946"/>
    </source>
</evidence>
<dbReference type="KEGG" id="dhe:111594371"/>
<evidence type="ECO:0000313" key="9">
    <source>
        <dbReference type="RefSeq" id="XP_023163404.2"/>
    </source>
</evidence>
<dbReference type="EC" id="3.1.3.25" evidence="4"/>
<feature type="binding site" evidence="6">
    <location>
        <position position="302"/>
    </location>
    <ligand>
        <name>Mg(2+)</name>
        <dbReference type="ChEBI" id="CHEBI:18420"/>
        <label>1</label>
        <note>catalytic</note>
    </ligand>
</feature>
<feature type="binding site" evidence="6">
    <location>
        <position position="301"/>
    </location>
    <ligand>
        <name>Mg(2+)</name>
        <dbReference type="ChEBI" id="CHEBI:18420"/>
        <label>1</label>
        <note>catalytic</note>
    </ligand>
</feature>
<dbReference type="OMA" id="FYFFGLH"/>
<dbReference type="PANTHER" id="PTHR20854:SF4">
    <property type="entry name" value="INOSITOL-1-MONOPHOSPHATASE-RELATED"/>
    <property type="match status" value="1"/>
</dbReference>
<organism evidence="8 9">
    <name type="scientific">Drosophila hydei</name>
    <name type="common">Fruit fly</name>
    <dbReference type="NCBI Taxonomy" id="7224"/>
    <lineage>
        <taxon>Eukaryota</taxon>
        <taxon>Metazoa</taxon>
        <taxon>Ecdysozoa</taxon>
        <taxon>Arthropoda</taxon>
        <taxon>Hexapoda</taxon>
        <taxon>Insecta</taxon>
        <taxon>Pterygota</taxon>
        <taxon>Neoptera</taxon>
        <taxon>Endopterygota</taxon>
        <taxon>Diptera</taxon>
        <taxon>Brachycera</taxon>
        <taxon>Muscomorpha</taxon>
        <taxon>Ephydroidea</taxon>
        <taxon>Drosophilidae</taxon>
        <taxon>Drosophila</taxon>
    </lineage>
</organism>
<reference evidence="9" key="1">
    <citation type="submission" date="2025-08" db="UniProtKB">
        <authorList>
            <consortium name="RefSeq"/>
        </authorList>
    </citation>
    <scope>IDENTIFICATION</scope>
    <source>
        <strain evidence="9">15085-1641.00</strain>
        <tissue evidence="9">Whole body</tissue>
    </source>
</reference>
<evidence type="ECO:0000313" key="8">
    <source>
        <dbReference type="Proteomes" id="UP000504633"/>
    </source>
</evidence>
<dbReference type="GO" id="GO:0006020">
    <property type="term" value="P:inositol metabolic process"/>
    <property type="evidence" value="ECO:0007669"/>
    <property type="project" value="TreeGrafter"/>
</dbReference>
<dbReference type="GO" id="GO:0046872">
    <property type="term" value="F:metal ion binding"/>
    <property type="evidence" value="ECO:0007669"/>
    <property type="project" value="UniProtKB-KW"/>
</dbReference>
<proteinExistence type="inferred from homology"/>
<dbReference type="SUPFAM" id="SSF56655">
    <property type="entry name" value="Carbohydrate phosphatase"/>
    <property type="match status" value="1"/>
</dbReference>
<feature type="compositionally biased region" description="Polar residues" evidence="7">
    <location>
        <begin position="69"/>
        <end position="82"/>
    </location>
</feature>
<dbReference type="InterPro" id="IPR000760">
    <property type="entry name" value="Inositol_monophosphatase-like"/>
</dbReference>
<evidence type="ECO:0000256" key="7">
    <source>
        <dbReference type="SAM" id="MobiDB-lite"/>
    </source>
</evidence>
<dbReference type="Gene3D" id="3.30.540.10">
    <property type="entry name" value="Fructose-1,6-Bisphosphatase, subunit A, domain 1"/>
    <property type="match status" value="1"/>
</dbReference>
<dbReference type="AlphaFoldDB" id="A0A6J1LBJ5"/>
<feature type="region of interest" description="Disordered" evidence="7">
    <location>
        <begin position="1"/>
        <end position="101"/>
    </location>
</feature>
<protein>
    <recommendedName>
        <fullName evidence="4">inositol-phosphate phosphatase</fullName>
        <ecNumber evidence="4">3.1.3.25</ecNumber>
    </recommendedName>
</protein>
<evidence type="ECO:0000256" key="6">
    <source>
        <dbReference type="PIRSR" id="PIRSR600760-2"/>
    </source>
</evidence>
<dbReference type="GO" id="GO:0007165">
    <property type="term" value="P:signal transduction"/>
    <property type="evidence" value="ECO:0007669"/>
    <property type="project" value="TreeGrafter"/>
</dbReference>
<evidence type="ECO:0000256" key="1">
    <source>
        <dbReference type="ARBA" id="ARBA00001033"/>
    </source>
</evidence>